<name>A0A2P2QRE3_RHIMU</name>
<organism evidence="1">
    <name type="scientific">Rhizophora mucronata</name>
    <name type="common">Asiatic mangrove</name>
    <dbReference type="NCBI Taxonomy" id="61149"/>
    <lineage>
        <taxon>Eukaryota</taxon>
        <taxon>Viridiplantae</taxon>
        <taxon>Streptophyta</taxon>
        <taxon>Embryophyta</taxon>
        <taxon>Tracheophyta</taxon>
        <taxon>Spermatophyta</taxon>
        <taxon>Magnoliopsida</taxon>
        <taxon>eudicotyledons</taxon>
        <taxon>Gunneridae</taxon>
        <taxon>Pentapetalae</taxon>
        <taxon>rosids</taxon>
        <taxon>fabids</taxon>
        <taxon>Malpighiales</taxon>
        <taxon>Rhizophoraceae</taxon>
        <taxon>Rhizophora</taxon>
    </lineage>
</organism>
<protein>
    <submittedName>
        <fullName evidence="1">Uncharacterized protein</fullName>
    </submittedName>
</protein>
<accession>A0A2P2QRE3</accession>
<evidence type="ECO:0000313" key="1">
    <source>
        <dbReference type="EMBL" id="MBX69444.1"/>
    </source>
</evidence>
<reference evidence="1" key="1">
    <citation type="submission" date="2018-02" db="EMBL/GenBank/DDBJ databases">
        <title>Rhizophora mucronata_Transcriptome.</title>
        <authorList>
            <person name="Meera S.P."/>
            <person name="Sreeshan A."/>
            <person name="Augustine A."/>
        </authorList>
    </citation>
    <scope>NUCLEOTIDE SEQUENCE</scope>
    <source>
        <tissue evidence="1">Leaf</tissue>
    </source>
</reference>
<dbReference type="EMBL" id="GGEC01088960">
    <property type="protein sequence ID" value="MBX69444.1"/>
    <property type="molecule type" value="Transcribed_RNA"/>
</dbReference>
<sequence>MLQMEGDSYAGRV</sequence>
<proteinExistence type="predicted"/>